<gene>
    <name evidence="3" type="ORF">ACFFVK_19425</name>
</gene>
<evidence type="ECO:0000259" key="2">
    <source>
        <dbReference type="Pfam" id="PF13304"/>
    </source>
</evidence>
<accession>A0ABV5HFS3</accession>
<keyword evidence="1" id="KW-0175">Coiled coil</keyword>
<feature type="domain" description="ATPase AAA-type core" evidence="2">
    <location>
        <begin position="515"/>
        <end position="564"/>
    </location>
</feature>
<organism evidence="3 4">
    <name type="scientific">Flavobacterium gyeonganense</name>
    <dbReference type="NCBI Taxonomy" id="1310418"/>
    <lineage>
        <taxon>Bacteria</taxon>
        <taxon>Pseudomonadati</taxon>
        <taxon>Bacteroidota</taxon>
        <taxon>Flavobacteriia</taxon>
        <taxon>Flavobacteriales</taxon>
        <taxon>Flavobacteriaceae</taxon>
        <taxon>Flavobacterium</taxon>
    </lineage>
</organism>
<dbReference type="Pfam" id="PF13304">
    <property type="entry name" value="AAA_21"/>
    <property type="match status" value="1"/>
</dbReference>
<dbReference type="InterPro" id="IPR027417">
    <property type="entry name" value="P-loop_NTPase"/>
</dbReference>
<name>A0ABV5HFS3_9FLAO</name>
<feature type="coiled-coil region" evidence="1">
    <location>
        <begin position="688"/>
        <end position="715"/>
    </location>
</feature>
<evidence type="ECO:0000313" key="3">
    <source>
        <dbReference type="EMBL" id="MFB9110757.1"/>
    </source>
</evidence>
<sequence>MYFKLLAIRPLINCNENFLKNLKPNQVYQFYNEYKFHFESDDENKNVTSIEKLDQTVPKDFFDKKINISAIVGKNGSGKSALIELFIASINQFSLKLKNEDKIETTAYLKNVVQSKEEKKIECEIFYEIDNTFFKLIINNENVLFNEISISNNNLDLDDFFYTEVINYSIYAYNSWEIGDWIDSLFHKNDSYQIPLVINPKRENKNSGYAGIIDINNEKYLLQQRLLSIILRPVIKNNDFRKIGDNLIADKINISERESRDFFFYSNNEDLLGTKVEKEADKIEFFSTTINNTKFSISFDNNDSNSNIPFGMYVNFREILSEIKHRFGIRDLNVRNQYKFDSYLIYKVISMCEKYIIYNKYIIVEDTIPLDNKKGMKGEYILYSINIKEFLTDIIKNPSHISYKLQQTVNYLKFYDKIWSKLDFGQQIPLNEIADKINQVSISEKIDLIELLPPPIFNTKILLSNQIDAKLIELDNLSSGEQQLIHSVSSIIYHLHNINSVKKNEKIIKYDFVNLILDEIELYFHPEFQRKFVNYIIESIKNADLECIKGINILFVTHSPFILSDIPKQNVLFLEVNKDKMSLPMTYQENNTFAANIHEMLTNGFFLNSTKGQFAISKINEFLDFYKKSINLDKDQNEKEYIRVEAFFNIWKREYSKKIIELIGEEYIKRILKSQLDELDKKFNPQYLEVKQSELKKQLEEVEKLIAKKTKDEEN</sequence>
<dbReference type="SUPFAM" id="SSF52540">
    <property type="entry name" value="P-loop containing nucleoside triphosphate hydrolases"/>
    <property type="match status" value="1"/>
</dbReference>
<comment type="caution">
    <text evidence="3">The sequence shown here is derived from an EMBL/GenBank/DDBJ whole genome shotgun (WGS) entry which is preliminary data.</text>
</comment>
<evidence type="ECO:0000313" key="4">
    <source>
        <dbReference type="Proteomes" id="UP001589562"/>
    </source>
</evidence>
<dbReference type="RefSeq" id="WP_379681235.1">
    <property type="nucleotide sequence ID" value="NZ_JBHMFE010000046.1"/>
</dbReference>
<dbReference type="EMBL" id="JBHMFE010000046">
    <property type="protein sequence ID" value="MFB9110757.1"/>
    <property type="molecule type" value="Genomic_DNA"/>
</dbReference>
<proteinExistence type="predicted"/>
<dbReference type="InterPro" id="IPR003959">
    <property type="entry name" value="ATPase_AAA_core"/>
</dbReference>
<keyword evidence="4" id="KW-1185">Reference proteome</keyword>
<protein>
    <submittedName>
        <fullName evidence="3">AAA family ATPase</fullName>
    </submittedName>
</protein>
<dbReference type="Proteomes" id="UP001589562">
    <property type="component" value="Unassembled WGS sequence"/>
</dbReference>
<dbReference type="Gene3D" id="3.40.50.300">
    <property type="entry name" value="P-loop containing nucleotide triphosphate hydrolases"/>
    <property type="match status" value="1"/>
</dbReference>
<reference evidence="3 4" key="1">
    <citation type="submission" date="2024-09" db="EMBL/GenBank/DDBJ databases">
        <authorList>
            <person name="Sun Q."/>
            <person name="Mori K."/>
        </authorList>
    </citation>
    <scope>NUCLEOTIDE SEQUENCE [LARGE SCALE GENOMIC DNA]</scope>
    <source>
        <strain evidence="3 4">CECT 8365</strain>
    </source>
</reference>
<evidence type="ECO:0000256" key="1">
    <source>
        <dbReference type="SAM" id="Coils"/>
    </source>
</evidence>